<dbReference type="AlphaFoldDB" id="A0A7X9RS52"/>
<dbReference type="Proteomes" id="UP000576082">
    <property type="component" value="Unassembled WGS sequence"/>
</dbReference>
<comment type="caution">
    <text evidence="1">The sequence shown here is derived from an EMBL/GenBank/DDBJ whole genome shotgun (WGS) entry which is preliminary data.</text>
</comment>
<proteinExistence type="predicted"/>
<keyword evidence="2" id="KW-1185">Reference proteome</keyword>
<gene>
    <name evidence="1" type="ORF">HHU12_01445</name>
</gene>
<accession>A0A7X9RS52</accession>
<dbReference type="EMBL" id="JABANE010000002">
    <property type="protein sequence ID" value="NME66616.1"/>
    <property type="molecule type" value="Genomic_DNA"/>
</dbReference>
<name>A0A7X9RS52_9BACT</name>
<reference evidence="1 2" key="1">
    <citation type="submission" date="2020-04" db="EMBL/GenBank/DDBJ databases">
        <title>Flammeovirga sp. SR4, a novel species isolated from seawater.</title>
        <authorList>
            <person name="Wang X."/>
        </authorList>
    </citation>
    <scope>NUCLEOTIDE SEQUENCE [LARGE SCALE GENOMIC DNA]</scope>
    <source>
        <strain evidence="1 2">ATCC 23126</strain>
    </source>
</reference>
<dbReference type="RefSeq" id="WP_169654362.1">
    <property type="nucleotide sequence ID" value="NZ_JABANE010000002.1"/>
</dbReference>
<organism evidence="1 2">
    <name type="scientific">Flammeovirga aprica JL-4</name>
    <dbReference type="NCBI Taxonomy" id="694437"/>
    <lineage>
        <taxon>Bacteria</taxon>
        <taxon>Pseudomonadati</taxon>
        <taxon>Bacteroidota</taxon>
        <taxon>Cytophagia</taxon>
        <taxon>Cytophagales</taxon>
        <taxon>Flammeovirgaceae</taxon>
        <taxon>Flammeovirga</taxon>
    </lineage>
</organism>
<evidence type="ECO:0000313" key="1">
    <source>
        <dbReference type="EMBL" id="NME66616.1"/>
    </source>
</evidence>
<sequence length="89" mass="10192">MISLGKEQREGENFTRNVINIKIDGEAYEVVKMQEALIKLMQRYNTEIMGEAEKDVFYYAGELLKGLLSNDRQLENGLKNEGSNVEFVS</sequence>
<evidence type="ECO:0000313" key="2">
    <source>
        <dbReference type="Proteomes" id="UP000576082"/>
    </source>
</evidence>
<protein>
    <submittedName>
        <fullName evidence="1">Uncharacterized protein</fullName>
    </submittedName>
</protein>